<reference evidence="3" key="1">
    <citation type="submission" date="2009-08" db="EMBL/GenBank/DDBJ databases">
        <title>The complete genome of Chitinophaga pinensis DSM 2588.</title>
        <authorList>
            <consortium name="US DOE Joint Genome Institute (JGI-PGF)"/>
            <person name="Lucas S."/>
            <person name="Copeland A."/>
            <person name="Lapidus A."/>
            <person name="Glavina del Rio T."/>
            <person name="Dalin E."/>
            <person name="Tice H."/>
            <person name="Bruce D."/>
            <person name="Goodwin L."/>
            <person name="Pitluck S."/>
            <person name="Kyrpides N."/>
            <person name="Mavromatis K."/>
            <person name="Ivanova N."/>
            <person name="Mikhailova N."/>
            <person name="Sims D."/>
            <person name="Meinche L."/>
            <person name="Brettin T."/>
            <person name="Detter J.C."/>
            <person name="Han C."/>
            <person name="Larimer F."/>
            <person name="Land M."/>
            <person name="Hauser L."/>
            <person name="Markowitz V."/>
            <person name="Cheng J.-F."/>
            <person name="Hugenholtz P."/>
            <person name="Woyke T."/>
            <person name="Wu D."/>
            <person name="Spring S."/>
            <person name="Klenk H.-P."/>
            <person name="Eisen J.A."/>
        </authorList>
    </citation>
    <scope>NUCLEOTIDE SEQUENCE [LARGE SCALE GENOMIC DNA]</scope>
    <source>
        <strain evidence="3">ATCC 43595 / DSM 2588 / LMG 13176 / NBRC 15968 / NCIMB 11800 / UQM 2034</strain>
    </source>
</reference>
<keyword evidence="1" id="KW-0732">Signal</keyword>
<protein>
    <submittedName>
        <fullName evidence="2">Uncharacterized protein</fullName>
    </submittedName>
</protein>
<evidence type="ECO:0000313" key="3">
    <source>
        <dbReference type="Proteomes" id="UP000002215"/>
    </source>
</evidence>
<reference evidence="2 3" key="2">
    <citation type="journal article" date="2010" name="Stand. Genomic Sci.">
        <title>Complete genome sequence of Chitinophaga pinensis type strain (UQM 2034).</title>
        <authorList>
            <person name="Glavina Del Rio T."/>
            <person name="Abt B."/>
            <person name="Spring S."/>
            <person name="Lapidus A."/>
            <person name="Nolan M."/>
            <person name="Tice H."/>
            <person name="Copeland A."/>
            <person name="Cheng J.F."/>
            <person name="Chen F."/>
            <person name="Bruce D."/>
            <person name="Goodwin L."/>
            <person name="Pitluck S."/>
            <person name="Ivanova N."/>
            <person name="Mavromatis K."/>
            <person name="Mikhailova N."/>
            <person name="Pati A."/>
            <person name="Chen A."/>
            <person name="Palaniappan K."/>
            <person name="Land M."/>
            <person name="Hauser L."/>
            <person name="Chang Y.J."/>
            <person name="Jeffries C.D."/>
            <person name="Chain P."/>
            <person name="Saunders E."/>
            <person name="Detter J.C."/>
            <person name="Brettin T."/>
            <person name="Rohde M."/>
            <person name="Goker M."/>
            <person name="Bristow J."/>
            <person name="Eisen J.A."/>
            <person name="Markowitz V."/>
            <person name="Hugenholtz P."/>
            <person name="Kyrpides N.C."/>
            <person name="Klenk H.P."/>
            <person name="Lucas S."/>
        </authorList>
    </citation>
    <scope>NUCLEOTIDE SEQUENCE [LARGE SCALE GENOMIC DNA]</scope>
    <source>
        <strain evidence="3">ATCC 43595 / DSM 2588 / LMG 13176 / NBRC 15968 / NCIMB 11800 / UQM 2034</strain>
    </source>
</reference>
<name>A0A979G8U0_CHIPD</name>
<feature type="chain" id="PRO_5037064533" evidence="1">
    <location>
        <begin position="21"/>
        <end position="221"/>
    </location>
</feature>
<proteinExistence type="predicted"/>
<accession>A0A979G8U0</accession>
<dbReference type="OrthoDB" id="791208at2"/>
<dbReference type="PROSITE" id="PS51257">
    <property type="entry name" value="PROKAR_LIPOPROTEIN"/>
    <property type="match status" value="1"/>
</dbReference>
<dbReference type="RefSeq" id="WP_012792989.1">
    <property type="nucleotide sequence ID" value="NC_013132.1"/>
</dbReference>
<dbReference type="EMBL" id="CP001699">
    <property type="protein sequence ID" value="ACU62821.1"/>
    <property type="molecule type" value="Genomic_DNA"/>
</dbReference>
<gene>
    <name evidence="2" type="ordered locus">Cpin_5391</name>
</gene>
<dbReference type="AlphaFoldDB" id="A0A979G8U0"/>
<evidence type="ECO:0000256" key="1">
    <source>
        <dbReference type="SAM" id="SignalP"/>
    </source>
</evidence>
<feature type="signal peptide" evidence="1">
    <location>
        <begin position="1"/>
        <end position="20"/>
    </location>
</feature>
<organism evidence="2 3">
    <name type="scientific">Chitinophaga pinensis (strain ATCC 43595 / DSM 2588 / LMG 13176 / NBRC 15968 / NCIMB 11800 / UQM 2034)</name>
    <dbReference type="NCBI Taxonomy" id="485918"/>
    <lineage>
        <taxon>Bacteria</taxon>
        <taxon>Pseudomonadati</taxon>
        <taxon>Bacteroidota</taxon>
        <taxon>Chitinophagia</taxon>
        <taxon>Chitinophagales</taxon>
        <taxon>Chitinophagaceae</taxon>
        <taxon>Chitinophaga</taxon>
    </lineage>
</organism>
<dbReference type="Proteomes" id="UP000002215">
    <property type="component" value="Chromosome"/>
</dbReference>
<evidence type="ECO:0000313" key="2">
    <source>
        <dbReference type="EMBL" id="ACU62821.1"/>
    </source>
</evidence>
<sequence>MKHVSIVLLALTLCATISCRKDVAADGGKDKTVPRAALPQNAFNLWGTCNGHPYLISGTNGICVPVGNCSTDIDAAQQNGGQNATGLQFYGCFKGGSSANSSASEQAVFVCDNVTQWNGNEMGFVKTLNDNVLKGYLQGGGQYIYQTISVNDNGYHTFKCQAKSNNTHQVDFYVDGTYKFTLTNNSGNYYNNWYYFVGTNHWYGGNSPTGQQIEMYNMTTF</sequence>
<dbReference type="KEGG" id="cpi:Cpin_5391"/>